<feature type="domain" description="Kazal-like" evidence="3">
    <location>
        <begin position="134"/>
        <end position="187"/>
    </location>
</feature>
<organism evidence="4 5">
    <name type="scientific">Ceutorhynchus assimilis</name>
    <name type="common">cabbage seed weevil</name>
    <dbReference type="NCBI Taxonomy" id="467358"/>
    <lineage>
        <taxon>Eukaryota</taxon>
        <taxon>Metazoa</taxon>
        <taxon>Ecdysozoa</taxon>
        <taxon>Arthropoda</taxon>
        <taxon>Hexapoda</taxon>
        <taxon>Insecta</taxon>
        <taxon>Pterygota</taxon>
        <taxon>Neoptera</taxon>
        <taxon>Endopterygota</taxon>
        <taxon>Coleoptera</taxon>
        <taxon>Polyphaga</taxon>
        <taxon>Cucujiformia</taxon>
        <taxon>Curculionidae</taxon>
        <taxon>Ceutorhynchinae</taxon>
        <taxon>Ceutorhynchus</taxon>
    </lineage>
</organism>
<dbReference type="InterPro" id="IPR039932">
    <property type="entry name" value="Spink4-like"/>
</dbReference>
<dbReference type="SUPFAM" id="SSF100895">
    <property type="entry name" value="Kazal-type serine protease inhibitors"/>
    <property type="match status" value="1"/>
</dbReference>
<gene>
    <name evidence="4" type="ORF">CEUTPL_LOCUS9870</name>
</gene>
<name>A0A9N9MRA1_9CUCU</name>
<evidence type="ECO:0000259" key="3">
    <source>
        <dbReference type="PROSITE" id="PS51465"/>
    </source>
</evidence>
<proteinExistence type="predicted"/>
<evidence type="ECO:0000256" key="1">
    <source>
        <dbReference type="SAM" id="MobiDB-lite"/>
    </source>
</evidence>
<feature type="region of interest" description="Disordered" evidence="1">
    <location>
        <begin position="105"/>
        <end position="130"/>
    </location>
</feature>
<dbReference type="PROSITE" id="PS51465">
    <property type="entry name" value="KAZAL_2"/>
    <property type="match status" value="1"/>
</dbReference>
<feature type="compositionally biased region" description="Low complexity" evidence="1">
    <location>
        <begin position="115"/>
        <end position="127"/>
    </location>
</feature>
<protein>
    <recommendedName>
        <fullName evidence="3">Kazal-like domain-containing protein</fullName>
    </recommendedName>
</protein>
<dbReference type="Proteomes" id="UP001152799">
    <property type="component" value="Chromosome 5"/>
</dbReference>
<feature type="compositionally biased region" description="Polar residues" evidence="1">
    <location>
        <begin position="105"/>
        <end position="114"/>
    </location>
</feature>
<keyword evidence="5" id="KW-1185">Reference proteome</keyword>
<dbReference type="InterPro" id="IPR036058">
    <property type="entry name" value="Kazal_dom_sf"/>
</dbReference>
<feature type="chain" id="PRO_5040208132" description="Kazal-like domain-containing protein" evidence="2">
    <location>
        <begin position="22"/>
        <end position="188"/>
    </location>
</feature>
<dbReference type="SMART" id="SM00280">
    <property type="entry name" value="KAZAL"/>
    <property type="match status" value="1"/>
</dbReference>
<evidence type="ECO:0000313" key="4">
    <source>
        <dbReference type="EMBL" id="CAG9769358.1"/>
    </source>
</evidence>
<dbReference type="EMBL" id="OU892281">
    <property type="protein sequence ID" value="CAG9769358.1"/>
    <property type="molecule type" value="Genomic_DNA"/>
</dbReference>
<dbReference type="Gene3D" id="3.30.60.30">
    <property type="match status" value="1"/>
</dbReference>
<dbReference type="PANTHER" id="PTHR21179:SF1">
    <property type="entry name" value="KAZ1-TYPE SERINE PROTEASE INHIBITOR-LIKE PROTEIN TYPE EPSILON-RELATED"/>
    <property type="match status" value="1"/>
</dbReference>
<dbReference type="Pfam" id="PF07648">
    <property type="entry name" value="Kazal_2"/>
    <property type="match status" value="1"/>
</dbReference>
<reference evidence="4" key="1">
    <citation type="submission" date="2022-01" db="EMBL/GenBank/DDBJ databases">
        <authorList>
            <person name="King R."/>
        </authorList>
    </citation>
    <scope>NUCLEOTIDE SEQUENCE</scope>
</reference>
<dbReference type="InterPro" id="IPR002350">
    <property type="entry name" value="Kazal_dom"/>
</dbReference>
<dbReference type="CDD" id="cd00104">
    <property type="entry name" value="KAZAL_FS"/>
    <property type="match status" value="1"/>
</dbReference>
<evidence type="ECO:0000313" key="5">
    <source>
        <dbReference type="Proteomes" id="UP001152799"/>
    </source>
</evidence>
<dbReference type="GO" id="GO:0004867">
    <property type="term" value="F:serine-type endopeptidase inhibitor activity"/>
    <property type="evidence" value="ECO:0007669"/>
    <property type="project" value="InterPro"/>
</dbReference>
<evidence type="ECO:0000256" key="2">
    <source>
        <dbReference type="SAM" id="SignalP"/>
    </source>
</evidence>
<dbReference type="OrthoDB" id="126772at2759"/>
<dbReference type="PANTHER" id="PTHR21179">
    <property type="entry name" value="SERINE-TYPE ENDOPEPTIDASE INHIBITOR"/>
    <property type="match status" value="1"/>
</dbReference>
<keyword evidence="2" id="KW-0732">Signal</keyword>
<feature type="signal peptide" evidence="2">
    <location>
        <begin position="1"/>
        <end position="21"/>
    </location>
</feature>
<dbReference type="AlphaFoldDB" id="A0A9N9MRA1"/>
<sequence length="188" mass="20771">MGRLIFNYCIITLFFRMTIDAESTSIFSNTQPIRSSIRIKRQFGFPSQSFSRQRPINNAGFGNFPGDNAIFFDDNNVFNDFVVPTNGKNNQFSTTPRQNSNLIAATPSQNNNQFTSTSRPTSGSGTTVAIPGMGTTSSACEDRCSTTQQYNPVCGSNNVTYINKARFDCAVRCGRRIRIASNKACPRV</sequence>
<accession>A0A9N9MRA1</accession>